<dbReference type="InterPro" id="IPR004938">
    <property type="entry name" value="XG_FTase"/>
</dbReference>
<keyword evidence="9" id="KW-1133">Transmembrane helix</keyword>
<keyword evidence="4" id="KW-0808">Transferase</keyword>
<dbReference type="GO" id="GO:0008107">
    <property type="term" value="F:galactoside 2-alpha-L-fucosyltransferase activity"/>
    <property type="evidence" value="ECO:0007669"/>
    <property type="project" value="InterPro"/>
</dbReference>
<proteinExistence type="inferred from homology"/>
<dbReference type="PANTHER" id="PTHR31889">
    <property type="entry name" value="FUCOSYLTRANSFERASE 2-RELATED"/>
    <property type="match status" value="1"/>
</dbReference>
<keyword evidence="9" id="KW-0472">Membrane</keyword>
<evidence type="ECO:0000313" key="10">
    <source>
        <dbReference type="EMBL" id="RQO88580.1"/>
    </source>
</evidence>
<dbReference type="Gene3D" id="3.40.50.11340">
    <property type="match status" value="1"/>
</dbReference>
<dbReference type="GO" id="GO:0005794">
    <property type="term" value="C:Golgi apparatus"/>
    <property type="evidence" value="ECO:0007669"/>
    <property type="project" value="UniProtKB-SubCell"/>
</dbReference>
<evidence type="ECO:0008006" key="12">
    <source>
        <dbReference type="Google" id="ProtNLM"/>
    </source>
</evidence>
<dbReference type="Proteomes" id="UP000006729">
    <property type="component" value="Chromosome 3"/>
</dbReference>
<organism evidence="10 11">
    <name type="scientific">Populus trichocarpa</name>
    <name type="common">Western balsam poplar</name>
    <name type="synonym">Populus balsamifera subsp. trichocarpa</name>
    <dbReference type="NCBI Taxonomy" id="3694"/>
    <lineage>
        <taxon>Eukaryota</taxon>
        <taxon>Viridiplantae</taxon>
        <taxon>Streptophyta</taxon>
        <taxon>Embryophyta</taxon>
        <taxon>Tracheophyta</taxon>
        <taxon>Spermatophyta</taxon>
        <taxon>Magnoliopsida</taxon>
        <taxon>eudicotyledons</taxon>
        <taxon>Gunneridae</taxon>
        <taxon>Pentapetalae</taxon>
        <taxon>rosids</taxon>
        <taxon>fabids</taxon>
        <taxon>Malpighiales</taxon>
        <taxon>Salicaceae</taxon>
        <taxon>Saliceae</taxon>
        <taxon>Populus</taxon>
    </lineage>
</organism>
<evidence type="ECO:0000256" key="3">
    <source>
        <dbReference type="ARBA" id="ARBA00022676"/>
    </source>
</evidence>
<dbReference type="PANTHER" id="PTHR31889:SF52">
    <property type="entry name" value="FUCOSYLTRANSFERASE"/>
    <property type="match status" value="1"/>
</dbReference>
<reference evidence="10 11" key="1">
    <citation type="journal article" date="2006" name="Science">
        <title>The genome of black cottonwood, Populus trichocarpa (Torr. &amp; Gray).</title>
        <authorList>
            <person name="Tuskan G.A."/>
            <person name="Difazio S."/>
            <person name="Jansson S."/>
            <person name="Bohlmann J."/>
            <person name="Grigoriev I."/>
            <person name="Hellsten U."/>
            <person name="Putnam N."/>
            <person name="Ralph S."/>
            <person name="Rombauts S."/>
            <person name="Salamov A."/>
            <person name="Schein J."/>
            <person name="Sterck L."/>
            <person name="Aerts A."/>
            <person name="Bhalerao R.R."/>
            <person name="Bhalerao R.P."/>
            <person name="Blaudez D."/>
            <person name="Boerjan W."/>
            <person name="Brun A."/>
            <person name="Brunner A."/>
            <person name="Busov V."/>
            <person name="Campbell M."/>
            <person name="Carlson J."/>
            <person name="Chalot M."/>
            <person name="Chapman J."/>
            <person name="Chen G.L."/>
            <person name="Cooper D."/>
            <person name="Coutinho P.M."/>
            <person name="Couturier J."/>
            <person name="Covert S."/>
            <person name="Cronk Q."/>
            <person name="Cunningham R."/>
            <person name="Davis J."/>
            <person name="Degroeve S."/>
            <person name="Dejardin A."/>
            <person name="Depamphilis C."/>
            <person name="Detter J."/>
            <person name="Dirks B."/>
            <person name="Dubchak I."/>
            <person name="Duplessis S."/>
            <person name="Ehlting J."/>
            <person name="Ellis B."/>
            <person name="Gendler K."/>
            <person name="Goodstein D."/>
            <person name="Gribskov M."/>
            <person name="Grimwood J."/>
            <person name="Groover A."/>
            <person name="Gunter L."/>
            <person name="Hamberger B."/>
            <person name="Heinze B."/>
            <person name="Helariutta Y."/>
            <person name="Henrissat B."/>
            <person name="Holligan D."/>
            <person name="Holt R."/>
            <person name="Huang W."/>
            <person name="Islam-Faridi N."/>
            <person name="Jones S."/>
            <person name="Jones-Rhoades M."/>
            <person name="Jorgensen R."/>
            <person name="Joshi C."/>
            <person name="Kangasjarvi J."/>
            <person name="Karlsson J."/>
            <person name="Kelleher C."/>
            <person name="Kirkpatrick R."/>
            <person name="Kirst M."/>
            <person name="Kohler A."/>
            <person name="Kalluri U."/>
            <person name="Larimer F."/>
            <person name="Leebens-Mack J."/>
            <person name="Leple J.C."/>
            <person name="Locascio P."/>
            <person name="Lou Y."/>
            <person name="Lucas S."/>
            <person name="Martin F."/>
            <person name="Montanini B."/>
            <person name="Napoli C."/>
            <person name="Nelson D.R."/>
            <person name="Nelson C."/>
            <person name="Nieminen K."/>
            <person name="Nilsson O."/>
            <person name="Pereda V."/>
            <person name="Peter G."/>
            <person name="Philippe R."/>
            <person name="Pilate G."/>
            <person name="Poliakov A."/>
            <person name="Razumovskaya J."/>
            <person name="Richardson P."/>
            <person name="Rinaldi C."/>
            <person name="Ritland K."/>
            <person name="Rouze P."/>
            <person name="Ryaboy D."/>
            <person name="Schmutz J."/>
            <person name="Schrader J."/>
            <person name="Segerman B."/>
            <person name="Shin H."/>
            <person name="Siddiqui A."/>
            <person name="Sterky F."/>
            <person name="Terry A."/>
            <person name="Tsai C.J."/>
            <person name="Uberbacher E."/>
            <person name="Unneberg P."/>
            <person name="Vahala J."/>
            <person name="Wall K."/>
            <person name="Wessler S."/>
            <person name="Yang G."/>
            <person name="Yin T."/>
            <person name="Douglas C."/>
            <person name="Marra M."/>
            <person name="Sandberg G."/>
            <person name="Van de Peer Y."/>
            <person name="Rokhsar D."/>
        </authorList>
    </citation>
    <scope>NUCLEOTIDE SEQUENCE [LARGE SCALE GENOMIC DNA]</scope>
    <source>
        <strain evidence="11">cv. Nisqually</strain>
    </source>
</reference>
<feature type="compositionally biased region" description="Basic and acidic residues" evidence="8">
    <location>
        <begin position="185"/>
        <end position="195"/>
    </location>
</feature>
<evidence type="ECO:0000256" key="5">
    <source>
        <dbReference type="ARBA" id="ARBA00023034"/>
    </source>
</evidence>
<dbReference type="InParanoid" id="A0A3N7EXY0"/>
<evidence type="ECO:0000256" key="8">
    <source>
        <dbReference type="SAM" id="MobiDB-lite"/>
    </source>
</evidence>
<dbReference type="EMBL" id="CM009292">
    <property type="protein sequence ID" value="RQO88580.1"/>
    <property type="molecule type" value="Genomic_DNA"/>
</dbReference>
<evidence type="ECO:0000256" key="7">
    <source>
        <dbReference type="ARBA" id="ARBA00023316"/>
    </source>
</evidence>
<sequence length="718" mass="81539">MNNVKRPMFLFLWGLQVKLRQEIMEIFEVVKDKLGFDSKRYSTLLLVCAIALPVSFMILIMYQNPSFDLSGGLAKAEKSGNVPIINADFKNDSSPPAFIPDGRLRKRHLPPGFGNGTSSKNNSLPHANETDEKKQLNRTLSPGFRKESGSRNDSFGNGTSSKNNSLPHTSGPNEKELNRTLAPGFRKESSSRKDSFGNGASSKYNSSPNAGRPDEKQDNGTSAPEFLKESDSRNDSSQSTRMPDDKLLDGLLAPGFDERSCLSRYRSSLFRKTSPHKPSSYLLSKLRRYEDLHKRCGPHTKPYNKAFKRLKYSHGSSGGCNYLVWIPVNGLGNRMISLASTFLYALLTDRVLLVELGNDMSDLFCEPFPNSSWMLPKNFPRGVEFRSPDKRHARGYGNQLKNGIINESMESLPSYTFLNLDHSHYDLDRLSFYCNQNPTLLRKVPWLFLISDQYFAPSFFLTPTFKKEVQRMFPEKETVFHHLGRYLFHPSNEAWGLIIRFYQAYLAKADERIGLQIRVFNTKTTTVQTVLDELLKCTQKEKLLPQVDPQSPVATPSKNQRSKAILVTSLYTEFFENISSTYWAKPTVTGEAIGVYQPSHEEIQHFGDNMHNMKAWAEMYLLSLSDVLVTSAWSTFGYVAQGLGGLKPWVLYKIEQGNTRNPSCVRDLSMEPCFHFPPTYDCRTKTKMNAGSLFPYLKYCEDLDWGVKLVGDHQELQL</sequence>
<accession>A0A3N7EXY0</accession>
<feature type="transmembrane region" description="Helical" evidence="9">
    <location>
        <begin position="41"/>
        <end position="62"/>
    </location>
</feature>
<dbReference type="GO" id="GO:0042546">
    <property type="term" value="P:cell wall biogenesis"/>
    <property type="evidence" value="ECO:0007669"/>
    <property type="project" value="InterPro"/>
</dbReference>
<evidence type="ECO:0000256" key="2">
    <source>
        <dbReference type="ARBA" id="ARBA00010481"/>
    </source>
</evidence>
<feature type="compositionally biased region" description="Polar residues" evidence="8">
    <location>
        <begin position="116"/>
        <end position="125"/>
    </location>
</feature>
<evidence type="ECO:0000256" key="6">
    <source>
        <dbReference type="ARBA" id="ARBA00023180"/>
    </source>
</evidence>
<keyword evidence="6" id="KW-0325">Glycoprotein</keyword>
<dbReference type="GO" id="GO:0016020">
    <property type="term" value="C:membrane"/>
    <property type="evidence" value="ECO:0007669"/>
    <property type="project" value="InterPro"/>
</dbReference>
<protein>
    <recommendedName>
        <fullName evidence="12">Fucosyltransferase</fullName>
    </recommendedName>
</protein>
<dbReference type="Pfam" id="PF03254">
    <property type="entry name" value="XG_FTase"/>
    <property type="match status" value="1"/>
</dbReference>
<evidence type="ECO:0000256" key="4">
    <source>
        <dbReference type="ARBA" id="ARBA00022679"/>
    </source>
</evidence>
<dbReference type="AlphaFoldDB" id="A0A3N7EXY0"/>
<evidence type="ECO:0000256" key="1">
    <source>
        <dbReference type="ARBA" id="ARBA00004555"/>
    </source>
</evidence>
<gene>
    <name evidence="10" type="ORF">POPTR_003G191401</name>
</gene>
<dbReference type="FunFam" id="3.40.50.11340:FF:000005">
    <property type="entry name" value="Galactoside 2-alpha-L-fucosyltransferase"/>
    <property type="match status" value="1"/>
</dbReference>
<comment type="subcellular location">
    <subcellularLocation>
        <location evidence="1">Golgi apparatus</location>
    </subcellularLocation>
</comment>
<dbReference type="GO" id="GO:0009969">
    <property type="term" value="P:xyloglucan biosynthetic process"/>
    <property type="evidence" value="ECO:0000318"/>
    <property type="project" value="GO_Central"/>
</dbReference>
<feature type="compositionally biased region" description="Polar residues" evidence="8">
    <location>
        <begin position="151"/>
        <end position="172"/>
    </location>
</feature>
<keyword evidence="9" id="KW-0812">Transmembrane</keyword>
<dbReference type="STRING" id="3694.A0A3N7EXY0"/>
<comment type="similarity">
    <text evidence="2">Belongs to the glycosyltransferase 37 family.</text>
</comment>
<dbReference type="GO" id="GO:0071555">
    <property type="term" value="P:cell wall organization"/>
    <property type="evidence" value="ECO:0007669"/>
    <property type="project" value="UniProtKB-KW"/>
</dbReference>
<keyword evidence="7" id="KW-0961">Cell wall biogenesis/degradation</keyword>
<keyword evidence="3" id="KW-0328">Glycosyltransferase</keyword>
<keyword evidence="11" id="KW-1185">Reference proteome</keyword>
<keyword evidence="5" id="KW-0333">Golgi apparatus</keyword>
<feature type="compositionally biased region" description="Polar residues" evidence="8">
    <location>
        <begin position="198"/>
        <end position="209"/>
    </location>
</feature>
<evidence type="ECO:0000313" key="11">
    <source>
        <dbReference type="Proteomes" id="UP000006729"/>
    </source>
</evidence>
<name>A0A3N7EXY0_POPTR</name>
<feature type="region of interest" description="Disordered" evidence="8">
    <location>
        <begin position="93"/>
        <end position="248"/>
    </location>
</feature>
<evidence type="ECO:0000256" key="9">
    <source>
        <dbReference type="SAM" id="Phobius"/>
    </source>
</evidence>